<dbReference type="PANTHER" id="PTHR43245:SF13">
    <property type="entry name" value="UDP-D-APIOSE_UDP-D-XYLOSE SYNTHASE 2"/>
    <property type="match status" value="1"/>
</dbReference>
<dbReference type="OrthoDB" id="9801785at2"/>
<dbReference type="AlphaFoldDB" id="A0A1X7ICN6"/>
<dbReference type="Gene3D" id="3.40.50.720">
    <property type="entry name" value="NAD(P)-binding Rossmann-like Domain"/>
    <property type="match status" value="1"/>
</dbReference>
<dbReference type="Pfam" id="PF01370">
    <property type="entry name" value="Epimerase"/>
    <property type="match status" value="1"/>
</dbReference>
<sequence length="341" mass="37643">MQKVLVTGSAGFIGGYIVEELLEKGYQVVGVDNYSKYGPIKKSYDDNPNYELVVGDVQDVELMTRLLSDVDHFIAGAALIGGISYFHTYAYDLLAQNERIIASSVDAAIAAHKQGRLKKVTYMSSSMVFESTDRWPSKEGDERIVPPPLSSYGFQKLAVEYFARAAWDQYKLPYTILRPFNCVGIGESRALGDVDIDSGNVKLAMSHVVPDLVQKVLKGQDPLHILGAGDQVRHYTYGGDLARGIVLSLEHPDALNNDFNVSTAEGHTVKELSEIIWRKIKGPDVPLNLISDPGFEYDVQKRVPDVTKAKEILGFEATTTLEDMLDEVIPWIKNAVADGTI</sequence>
<dbReference type="EMBL" id="FXAY01000001">
    <property type="protein sequence ID" value="SMG12307.1"/>
    <property type="molecule type" value="Genomic_DNA"/>
</dbReference>
<organism evidence="2 3">
    <name type="scientific">Agreia pratensis</name>
    <dbReference type="NCBI Taxonomy" id="150121"/>
    <lineage>
        <taxon>Bacteria</taxon>
        <taxon>Bacillati</taxon>
        <taxon>Actinomycetota</taxon>
        <taxon>Actinomycetes</taxon>
        <taxon>Micrococcales</taxon>
        <taxon>Microbacteriaceae</taxon>
        <taxon>Agreia</taxon>
    </lineage>
</organism>
<dbReference type="InterPro" id="IPR036291">
    <property type="entry name" value="NAD(P)-bd_dom_sf"/>
</dbReference>
<dbReference type="SUPFAM" id="SSF51735">
    <property type="entry name" value="NAD(P)-binding Rossmann-fold domains"/>
    <property type="match status" value="1"/>
</dbReference>
<feature type="domain" description="NAD-dependent epimerase/dehydratase" evidence="1">
    <location>
        <begin position="4"/>
        <end position="261"/>
    </location>
</feature>
<evidence type="ECO:0000259" key="1">
    <source>
        <dbReference type="Pfam" id="PF01370"/>
    </source>
</evidence>
<accession>A0A1X7ICN6</accession>
<protein>
    <submittedName>
        <fullName evidence="2">Nucleoside-diphosphate-sugar epimerase</fullName>
    </submittedName>
</protein>
<evidence type="ECO:0000313" key="3">
    <source>
        <dbReference type="Proteomes" id="UP000193244"/>
    </source>
</evidence>
<reference evidence="3" key="1">
    <citation type="submission" date="2017-04" db="EMBL/GenBank/DDBJ databases">
        <authorList>
            <person name="Varghese N."/>
            <person name="Submissions S."/>
        </authorList>
    </citation>
    <scope>NUCLEOTIDE SEQUENCE [LARGE SCALE GENOMIC DNA]</scope>
    <source>
        <strain evidence="3">VKM Ac-2510</strain>
    </source>
</reference>
<keyword evidence="3" id="KW-1185">Reference proteome</keyword>
<dbReference type="InterPro" id="IPR001509">
    <property type="entry name" value="Epimerase_deHydtase"/>
</dbReference>
<dbReference type="InterPro" id="IPR050177">
    <property type="entry name" value="Lipid_A_modif_metabolic_enz"/>
</dbReference>
<dbReference type="PANTHER" id="PTHR43245">
    <property type="entry name" value="BIFUNCTIONAL POLYMYXIN RESISTANCE PROTEIN ARNA"/>
    <property type="match status" value="1"/>
</dbReference>
<dbReference type="STRING" id="150121.SAMN06296010_0369"/>
<name>A0A1X7ICN6_9MICO</name>
<dbReference type="Proteomes" id="UP000193244">
    <property type="component" value="Unassembled WGS sequence"/>
</dbReference>
<evidence type="ECO:0000313" key="2">
    <source>
        <dbReference type="EMBL" id="SMG12307.1"/>
    </source>
</evidence>
<dbReference type="RefSeq" id="WP_085482383.1">
    <property type="nucleotide sequence ID" value="NZ_FXAY01000001.1"/>
</dbReference>
<proteinExistence type="predicted"/>
<gene>
    <name evidence="2" type="ORF">SAMN06296010_0369</name>
</gene>